<name>A0A1W2E7P9_9BACT</name>
<dbReference type="InterPro" id="IPR000847">
    <property type="entry name" value="LysR_HTH_N"/>
</dbReference>
<dbReference type="STRING" id="1121400.SAMN02746065_1264"/>
<evidence type="ECO:0000313" key="6">
    <source>
        <dbReference type="EMBL" id="SMD05685.1"/>
    </source>
</evidence>
<keyword evidence="3" id="KW-0238">DNA-binding</keyword>
<dbReference type="PANTHER" id="PTHR30579">
    <property type="entry name" value="TRANSCRIPTIONAL REGULATOR"/>
    <property type="match status" value="1"/>
</dbReference>
<protein>
    <submittedName>
        <fullName evidence="6">LysR family transcriptional regulator, chromosome initiation inhibitor</fullName>
    </submittedName>
</protein>
<dbReference type="Pfam" id="PF03466">
    <property type="entry name" value="LysR_substrate"/>
    <property type="match status" value="1"/>
</dbReference>
<dbReference type="PANTHER" id="PTHR30579:SF2">
    <property type="entry name" value="HTH-TYPE TRANSCRIPTIONAL REGULATOR ARGP"/>
    <property type="match status" value="1"/>
</dbReference>
<reference evidence="6 7" key="1">
    <citation type="submission" date="2017-04" db="EMBL/GenBank/DDBJ databases">
        <authorList>
            <person name="Afonso C.L."/>
            <person name="Miller P.J."/>
            <person name="Scott M.A."/>
            <person name="Spackman E."/>
            <person name="Goraichik I."/>
            <person name="Dimitrov K.M."/>
            <person name="Suarez D.L."/>
            <person name="Swayne D.E."/>
        </authorList>
    </citation>
    <scope>NUCLEOTIDE SEQUENCE [LARGE SCALE GENOMIC DNA]</scope>
    <source>
        <strain evidence="6 7">DSM 3385</strain>
    </source>
</reference>
<dbReference type="Proteomes" id="UP000192418">
    <property type="component" value="Unassembled WGS sequence"/>
</dbReference>
<evidence type="ECO:0000256" key="1">
    <source>
        <dbReference type="ARBA" id="ARBA00009437"/>
    </source>
</evidence>
<evidence type="ECO:0000256" key="2">
    <source>
        <dbReference type="ARBA" id="ARBA00023015"/>
    </source>
</evidence>
<dbReference type="InterPro" id="IPR036390">
    <property type="entry name" value="WH_DNA-bd_sf"/>
</dbReference>
<keyword evidence="7" id="KW-1185">Reference proteome</keyword>
<dbReference type="NCBIfam" id="NF002964">
    <property type="entry name" value="PRK03635.1"/>
    <property type="match status" value="1"/>
</dbReference>
<dbReference type="SUPFAM" id="SSF46785">
    <property type="entry name" value="Winged helix' DNA-binding domain"/>
    <property type="match status" value="1"/>
</dbReference>
<feature type="domain" description="HTH lysR-type" evidence="5">
    <location>
        <begin position="2"/>
        <end position="58"/>
    </location>
</feature>
<dbReference type="Gene3D" id="1.10.10.10">
    <property type="entry name" value="Winged helix-like DNA-binding domain superfamily/Winged helix DNA-binding domain"/>
    <property type="match status" value="1"/>
</dbReference>
<dbReference type="AlphaFoldDB" id="A0A1W2E7P9"/>
<gene>
    <name evidence="6" type="ORF">SAMN02746065_1264</name>
</gene>
<comment type="similarity">
    <text evidence="1">Belongs to the LysR transcriptional regulatory family.</text>
</comment>
<dbReference type="SUPFAM" id="SSF53850">
    <property type="entry name" value="Periplasmic binding protein-like II"/>
    <property type="match status" value="1"/>
</dbReference>
<dbReference type="PROSITE" id="PS50931">
    <property type="entry name" value="HTH_LYSR"/>
    <property type="match status" value="1"/>
</dbReference>
<sequence length="300" mass="33923">MFDYKLLQAFEAVIREGGFDKAAKSIHLTQSAVSQRVKLLEAHMGQVLLMRTTPPMPTPAGQRILKHFLQVKQLESDVTREMSPGSKENLVSLAIALNEDSLATWFLPCIAPFLSQHSVVLDLRVDDQDQTHQFLGDGQVLGCISSRSEAVQGCKISFLGIMDYRLVATPAFAKKWFPHGLDRERMDKVPAVIFNSRDKLHTTMLSKIFKEDHFHISSHFVPSSEQFAWAIASGFGYGMLPDQQSSEMLDKGTLVNLCPHEHVRVRLYWHRWNISSPMIEALTRCLEKGLSTNNFILDKL</sequence>
<dbReference type="InterPro" id="IPR036388">
    <property type="entry name" value="WH-like_DNA-bd_sf"/>
</dbReference>
<dbReference type="NCBIfam" id="TIGR03298">
    <property type="entry name" value="argP"/>
    <property type="match status" value="1"/>
</dbReference>
<organism evidence="6 7">
    <name type="scientific">Desulfocicer vacuolatum DSM 3385</name>
    <dbReference type="NCBI Taxonomy" id="1121400"/>
    <lineage>
        <taxon>Bacteria</taxon>
        <taxon>Pseudomonadati</taxon>
        <taxon>Thermodesulfobacteriota</taxon>
        <taxon>Desulfobacteria</taxon>
        <taxon>Desulfobacterales</taxon>
        <taxon>Desulfobacteraceae</taxon>
        <taxon>Desulfocicer</taxon>
    </lineage>
</organism>
<accession>A0A1W2E7P9</accession>
<dbReference type="InterPro" id="IPR017685">
    <property type="entry name" value="ArgP"/>
</dbReference>
<dbReference type="GO" id="GO:0003677">
    <property type="term" value="F:DNA binding"/>
    <property type="evidence" value="ECO:0007669"/>
    <property type="project" value="UniProtKB-KW"/>
</dbReference>
<dbReference type="OrthoDB" id="3252676at2"/>
<dbReference type="GO" id="GO:0003700">
    <property type="term" value="F:DNA-binding transcription factor activity"/>
    <property type="evidence" value="ECO:0007669"/>
    <property type="project" value="InterPro"/>
</dbReference>
<dbReference type="Pfam" id="PF00126">
    <property type="entry name" value="HTH_1"/>
    <property type="match status" value="1"/>
</dbReference>
<keyword evidence="2" id="KW-0805">Transcription regulation</keyword>
<dbReference type="PRINTS" id="PR00039">
    <property type="entry name" value="HTHLYSR"/>
</dbReference>
<dbReference type="EMBL" id="FWXY01000026">
    <property type="protein sequence ID" value="SMD05685.1"/>
    <property type="molecule type" value="Genomic_DNA"/>
</dbReference>
<proteinExistence type="inferred from homology"/>
<dbReference type="InterPro" id="IPR005119">
    <property type="entry name" value="LysR_subst-bd"/>
</dbReference>
<dbReference type="RefSeq" id="WP_084071335.1">
    <property type="nucleotide sequence ID" value="NZ_FWXY01000026.1"/>
</dbReference>
<evidence type="ECO:0000259" key="5">
    <source>
        <dbReference type="PROSITE" id="PS50931"/>
    </source>
</evidence>
<keyword evidence="4" id="KW-0804">Transcription</keyword>
<evidence type="ECO:0000256" key="3">
    <source>
        <dbReference type="ARBA" id="ARBA00023125"/>
    </source>
</evidence>
<dbReference type="InterPro" id="IPR050176">
    <property type="entry name" value="LTTR"/>
</dbReference>
<dbReference type="Gene3D" id="3.40.190.290">
    <property type="match status" value="1"/>
</dbReference>
<dbReference type="NCBIfam" id="NF009888">
    <property type="entry name" value="PRK13348.1"/>
    <property type="match status" value="1"/>
</dbReference>
<evidence type="ECO:0000256" key="4">
    <source>
        <dbReference type="ARBA" id="ARBA00023163"/>
    </source>
</evidence>
<evidence type="ECO:0000313" key="7">
    <source>
        <dbReference type="Proteomes" id="UP000192418"/>
    </source>
</evidence>